<dbReference type="AlphaFoldDB" id="I7J5I5"/>
<reference evidence="5 6" key="2">
    <citation type="journal article" date="2013" name="PLoS ONE">
        <title>Whole genome mapping and re-organization of the nuclear and mitochondrial genomes of Babesia microti isolates.</title>
        <authorList>
            <person name="Cornillot E."/>
            <person name="Dassouli A."/>
            <person name="Garg A."/>
            <person name="Pachikara N."/>
            <person name="Randazzo S."/>
            <person name="Depoix D."/>
            <person name="Carcy B."/>
            <person name="Delbecq S."/>
            <person name="Frutos R."/>
            <person name="Silva J.C."/>
            <person name="Sutton R."/>
            <person name="Krause P.J."/>
            <person name="Mamoun C.B."/>
        </authorList>
    </citation>
    <scope>NUCLEOTIDE SEQUENCE [LARGE SCALE GENOMIC DNA]</scope>
    <source>
        <strain evidence="5 6">RI</strain>
    </source>
</reference>
<dbReference type="Proteomes" id="UP000002899">
    <property type="component" value="Chromosome I"/>
</dbReference>
<dbReference type="Gene3D" id="1.10.150.130">
    <property type="match status" value="1"/>
</dbReference>
<dbReference type="PROSITE" id="PS51898">
    <property type="entry name" value="TYR_RECOMBINASE"/>
    <property type="match status" value="1"/>
</dbReference>
<dbReference type="InterPro" id="IPR011010">
    <property type="entry name" value="DNA_brk_join_enz"/>
</dbReference>
<gene>
    <name evidence="5" type="ORF">BMR1_01G02265</name>
</gene>
<dbReference type="KEGG" id="bmic:BMR1_01G02265"/>
<dbReference type="OMA" id="CFYSETI"/>
<reference evidence="5 6" key="1">
    <citation type="journal article" date="2012" name="Nucleic Acids Res.">
        <title>Sequencing of the smallest Apicomplexan genome from the human pathogen Babesia microti.</title>
        <authorList>
            <person name="Cornillot E."/>
            <person name="Hadj-Kaddour K."/>
            <person name="Dassouli A."/>
            <person name="Noel B."/>
            <person name="Ranwez V."/>
            <person name="Vacherie B."/>
            <person name="Augagneur Y."/>
            <person name="Bres V."/>
            <person name="Duclos A."/>
            <person name="Randazzo S."/>
            <person name="Carcy B."/>
            <person name="Debierre-Grockiego F."/>
            <person name="Delbecq S."/>
            <person name="Moubri-Menage K."/>
            <person name="Shams-Eldin H."/>
            <person name="Usmani-Brown S."/>
            <person name="Bringaud F."/>
            <person name="Wincker P."/>
            <person name="Vivares C.P."/>
            <person name="Schwarz R.T."/>
            <person name="Schetters T.P."/>
            <person name="Krause P.J."/>
            <person name="Gorenflot A."/>
            <person name="Berry V."/>
            <person name="Barbe V."/>
            <person name="Ben Mamoun C."/>
        </authorList>
    </citation>
    <scope>NUCLEOTIDE SEQUENCE [LARGE SCALE GENOMIC DNA]</scope>
    <source>
        <strain evidence="5 6">RI</strain>
    </source>
</reference>
<dbReference type="InterPro" id="IPR013762">
    <property type="entry name" value="Integrase-like_cat_sf"/>
</dbReference>
<dbReference type="PANTHER" id="PTHR30349">
    <property type="entry name" value="PHAGE INTEGRASE-RELATED"/>
    <property type="match status" value="1"/>
</dbReference>
<organism evidence="5 6">
    <name type="scientific">Babesia microti (strain RI)</name>
    <dbReference type="NCBI Taxonomy" id="1133968"/>
    <lineage>
        <taxon>Eukaryota</taxon>
        <taxon>Sar</taxon>
        <taxon>Alveolata</taxon>
        <taxon>Apicomplexa</taxon>
        <taxon>Aconoidasida</taxon>
        <taxon>Piroplasmida</taxon>
        <taxon>Babesiidae</taxon>
        <taxon>Babesia</taxon>
    </lineage>
</organism>
<dbReference type="GO" id="GO:0006310">
    <property type="term" value="P:DNA recombination"/>
    <property type="evidence" value="ECO:0007669"/>
    <property type="project" value="UniProtKB-KW"/>
</dbReference>
<keyword evidence="1" id="KW-0238">DNA-binding</keyword>
<dbReference type="GO" id="GO:0003677">
    <property type="term" value="F:DNA binding"/>
    <property type="evidence" value="ECO:0007669"/>
    <property type="project" value="UniProtKB-KW"/>
</dbReference>
<name>I7J5I5_BABMR</name>
<dbReference type="InterPro" id="IPR010998">
    <property type="entry name" value="Integrase_recombinase_N"/>
</dbReference>
<reference evidence="5 6" key="3">
    <citation type="journal article" date="2016" name="Sci. Rep.">
        <title>Genome-wide diversity and gene expression profiling of Babesia microti isolates identify polymorphic genes that mediate host-pathogen interactions.</title>
        <authorList>
            <person name="Silva J.C."/>
            <person name="Cornillot E."/>
            <person name="McCracken C."/>
            <person name="Usmani-Brown S."/>
            <person name="Dwivedi A."/>
            <person name="Ifeonu O.O."/>
            <person name="Crabtree J."/>
            <person name="Gotia H.T."/>
            <person name="Virji A.Z."/>
            <person name="Reynes C."/>
            <person name="Colinge J."/>
            <person name="Kumar V."/>
            <person name="Lawres L."/>
            <person name="Pazzi J.E."/>
            <person name="Pablo J.V."/>
            <person name="Hung C."/>
            <person name="Brancato J."/>
            <person name="Kumari P."/>
            <person name="Orvis J."/>
            <person name="Tretina K."/>
            <person name="Chibucos M."/>
            <person name="Ott S."/>
            <person name="Sadzewicz L."/>
            <person name="Sengamalay N."/>
            <person name="Shetty A.C."/>
            <person name="Su Q."/>
            <person name="Tallon L."/>
            <person name="Fraser C.M."/>
            <person name="Frutos R."/>
            <person name="Molina D.M."/>
            <person name="Krause P.J."/>
            <person name="Ben Mamoun C."/>
        </authorList>
    </citation>
    <scope>NUCLEOTIDE SEQUENCE [LARGE SCALE GENOMIC DNA]</scope>
    <source>
        <strain evidence="5 6">RI</strain>
    </source>
</reference>
<feature type="signal peptide" evidence="3">
    <location>
        <begin position="1"/>
        <end position="20"/>
    </location>
</feature>
<protein>
    <submittedName>
        <fullName evidence="5">Tyrosine recombinase (INT)</fullName>
    </submittedName>
</protein>
<proteinExistence type="predicted"/>
<dbReference type="GO" id="GO:0015074">
    <property type="term" value="P:DNA integration"/>
    <property type="evidence" value="ECO:0007669"/>
    <property type="project" value="InterPro"/>
</dbReference>
<dbReference type="SUPFAM" id="SSF56349">
    <property type="entry name" value="DNA breaking-rejoining enzymes"/>
    <property type="match status" value="1"/>
</dbReference>
<evidence type="ECO:0000259" key="4">
    <source>
        <dbReference type="PROSITE" id="PS51898"/>
    </source>
</evidence>
<evidence type="ECO:0000313" key="5">
    <source>
        <dbReference type="EMBL" id="CCF72912.1"/>
    </source>
</evidence>
<dbReference type="Pfam" id="PF00589">
    <property type="entry name" value="Phage_integrase"/>
    <property type="match status" value="1"/>
</dbReference>
<dbReference type="RefSeq" id="XP_012647521.1">
    <property type="nucleotide sequence ID" value="XM_012792067.1"/>
</dbReference>
<dbReference type="GeneID" id="24423528"/>
<dbReference type="EMBL" id="FO082871">
    <property type="protein sequence ID" value="CCF72912.1"/>
    <property type="molecule type" value="Genomic_DNA"/>
</dbReference>
<dbReference type="VEuPathDB" id="PiroplasmaDB:BMR1_01G02265"/>
<evidence type="ECO:0000256" key="2">
    <source>
        <dbReference type="ARBA" id="ARBA00023172"/>
    </source>
</evidence>
<keyword evidence="6" id="KW-1185">Reference proteome</keyword>
<dbReference type="InterPro" id="IPR002104">
    <property type="entry name" value="Integrase_catalytic"/>
</dbReference>
<accession>I7J5I5</accession>
<dbReference type="InterPro" id="IPR050090">
    <property type="entry name" value="Tyrosine_recombinase_XerCD"/>
</dbReference>
<keyword evidence="2" id="KW-0233">DNA recombination</keyword>
<evidence type="ECO:0000256" key="3">
    <source>
        <dbReference type="SAM" id="SignalP"/>
    </source>
</evidence>
<feature type="domain" description="Tyr recombinase" evidence="4">
    <location>
        <begin position="186"/>
        <end position="370"/>
    </location>
</feature>
<dbReference type="PANTHER" id="PTHR30349:SF41">
    <property type="entry name" value="INTEGRASE_RECOMBINASE PROTEIN MJ0367-RELATED"/>
    <property type="match status" value="1"/>
</dbReference>
<dbReference type="Gene3D" id="1.10.443.10">
    <property type="entry name" value="Intergrase catalytic core"/>
    <property type="match status" value="1"/>
</dbReference>
<feature type="chain" id="PRO_5003711248" evidence="3">
    <location>
        <begin position="21"/>
        <end position="374"/>
    </location>
</feature>
<keyword evidence="3" id="KW-0732">Signal</keyword>
<evidence type="ECO:0000256" key="1">
    <source>
        <dbReference type="ARBA" id="ARBA00023125"/>
    </source>
</evidence>
<dbReference type="OrthoDB" id="371585at2759"/>
<evidence type="ECO:0000313" key="6">
    <source>
        <dbReference type="Proteomes" id="UP000002899"/>
    </source>
</evidence>
<sequence length="374" mass="42755">MLIAISQLLIDAFIIHICSITTKWSANAVFIAYSTFISPNNLNYFNRNSLKLFDKCINCKIDLLTDAKFCIECGTPCNQKGITLSNFVNEIYLPRRQSDVSRNTFRVESGFWKLINKALGHIPMAQIDVKTWEDYLSQMRKRKCTARTQQLHQMTFINAFKYAHYCGYLDSILNLRKIRGATTRSRQIIPFTVNEAKRLLLNTDKKHRAMFALGIGMGLRPSEVLSIKWPDIDFERKMLYVRGSKTKASAVSIPFTDLAFRETLKWWRYNRQPKTGLLFKAPRNPKKQMVSFKTALMGAAKRAHVDITSDGVERRIFPYLLRHSFATLAATSNPPVPIPVTQAIMRHTSSKMVLEIYAKAGALAIQEGLQNFAL</sequence>